<evidence type="ECO:0000256" key="2">
    <source>
        <dbReference type="ARBA" id="ARBA00047899"/>
    </source>
</evidence>
<feature type="compositionally biased region" description="Polar residues" evidence="4">
    <location>
        <begin position="465"/>
        <end position="476"/>
    </location>
</feature>
<dbReference type="InterPro" id="IPR011009">
    <property type="entry name" value="Kinase-like_dom_sf"/>
</dbReference>
<dbReference type="InterPro" id="IPR008266">
    <property type="entry name" value="Tyr_kinase_AS"/>
</dbReference>
<dbReference type="InterPro" id="IPR040976">
    <property type="entry name" value="Pkinase_fungal"/>
</dbReference>
<evidence type="ECO:0000313" key="6">
    <source>
        <dbReference type="EMBL" id="KAK0621573.1"/>
    </source>
</evidence>
<organism evidence="6 7">
    <name type="scientific">Bombardia bombarda</name>
    <dbReference type="NCBI Taxonomy" id="252184"/>
    <lineage>
        <taxon>Eukaryota</taxon>
        <taxon>Fungi</taxon>
        <taxon>Dikarya</taxon>
        <taxon>Ascomycota</taxon>
        <taxon>Pezizomycotina</taxon>
        <taxon>Sordariomycetes</taxon>
        <taxon>Sordariomycetidae</taxon>
        <taxon>Sordariales</taxon>
        <taxon>Lasiosphaeriaceae</taxon>
        <taxon>Bombardia</taxon>
    </lineage>
</organism>
<dbReference type="GO" id="GO:0004674">
    <property type="term" value="F:protein serine/threonine kinase activity"/>
    <property type="evidence" value="ECO:0007669"/>
    <property type="project" value="UniProtKB-EC"/>
</dbReference>
<feature type="region of interest" description="Disordered" evidence="4">
    <location>
        <begin position="465"/>
        <end position="517"/>
    </location>
</feature>
<name>A0AA39WTZ2_9PEZI</name>
<evidence type="ECO:0000259" key="5">
    <source>
        <dbReference type="Pfam" id="PF17667"/>
    </source>
</evidence>
<dbReference type="EC" id="2.7.11.1" evidence="1"/>
<dbReference type="PANTHER" id="PTHR38248">
    <property type="entry name" value="FUNK1 6"/>
    <property type="match status" value="1"/>
</dbReference>
<dbReference type="Proteomes" id="UP001174934">
    <property type="component" value="Unassembled WGS sequence"/>
</dbReference>
<reference evidence="6" key="1">
    <citation type="submission" date="2023-06" db="EMBL/GenBank/DDBJ databases">
        <title>Genome-scale phylogeny and comparative genomics of the fungal order Sordariales.</title>
        <authorList>
            <consortium name="Lawrence Berkeley National Laboratory"/>
            <person name="Hensen N."/>
            <person name="Bonometti L."/>
            <person name="Westerberg I."/>
            <person name="Brannstrom I.O."/>
            <person name="Guillou S."/>
            <person name="Cros-Aarteil S."/>
            <person name="Calhoun S."/>
            <person name="Haridas S."/>
            <person name="Kuo A."/>
            <person name="Mondo S."/>
            <person name="Pangilinan J."/>
            <person name="Riley R."/>
            <person name="LaButti K."/>
            <person name="Andreopoulos B."/>
            <person name="Lipzen A."/>
            <person name="Chen C."/>
            <person name="Yanf M."/>
            <person name="Daum C."/>
            <person name="Ng V."/>
            <person name="Clum A."/>
            <person name="Steindorff A."/>
            <person name="Ohm R."/>
            <person name="Martin F."/>
            <person name="Silar P."/>
            <person name="Natvig D."/>
            <person name="Lalanne C."/>
            <person name="Gautier V."/>
            <person name="Ament-velasquez S.L."/>
            <person name="Kruys A."/>
            <person name="Hutchinson M.I."/>
            <person name="Powell A.J."/>
            <person name="Barry K."/>
            <person name="Miller A.N."/>
            <person name="Grigoriev I.V."/>
            <person name="Debuchy R."/>
            <person name="Gladieux P."/>
            <person name="Thoren M.H."/>
            <person name="Johannesson H."/>
        </authorList>
    </citation>
    <scope>NUCLEOTIDE SEQUENCE</scope>
    <source>
        <strain evidence="6">SMH3391-2</strain>
    </source>
</reference>
<comment type="catalytic activity">
    <reaction evidence="2">
        <text>L-threonyl-[protein] + ATP = O-phospho-L-threonyl-[protein] + ADP + H(+)</text>
        <dbReference type="Rhea" id="RHEA:46608"/>
        <dbReference type="Rhea" id="RHEA-COMP:11060"/>
        <dbReference type="Rhea" id="RHEA-COMP:11605"/>
        <dbReference type="ChEBI" id="CHEBI:15378"/>
        <dbReference type="ChEBI" id="CHEBI:30013"/>
        <dbReference type="ChEBI" id="CHEBI:30616"/>
        <dbReference type="ChEBI" id="CHEBI:61977"/>
        <dbReference type="ChEBI" id="CHEBI:456216"/>
        <dbReference type="EC" id="2.7.11.1"/>
    </reaction>
</comment>
<sequence length="742" mass="84063">MPRNATSFSPIHPSLLKNVTSAMMDQSQSEIIKSNPIGKGLDPFRATFISICEERSISCSPDALGQLDRQDVQDLVFNLLSALQILPAIRLLRSKTGNGTLRSDLLRLNSAVDSDDFDFDRIKPLLNAALTEKPDSEIWDQVYNAVTESTPPPRPIASSLQQTPWLRNTSSFANSSEHRKYMDDVLKEELGLFEKLSSFAEGYKSTPMCQRRPLARPNEPIDGSIAIRKMDVGFVKDSKARKNSRCHWSQILVPGELKSNPSADKALEAWLDLGRYAREVLAAQYTRRFVLGFTICGSLMRIWEFDRLGGIASEQFDINKDGLRFVFTILGFFWMNEEQLGFDPTIITSGGEQYIEIQRDNQIERLIIDKRMKRAPCIAGRATTCWKAHRKEDPHTPLVIKDSWQFTEREEEGELLREATDRGVINLARYYHHETVQVGGMDDDIRSNVRKELDITTAENYRTSRSAIPRSTSVITTPRKGRSTAGVKRPSSQTGASLPPNKRSCSASPTKGTVSPVSNRVHRRIVLRDFGEPIYKASSRAALLRGLEGCIEGHESLHKAGFLHRDISINNLMINEDNNNASWPSFLIDLDFAIKEQRKGVSGAKGKTGTRAFMAIGVLLGEQHSFMHDLESFFWVLFWICVHYEGPGQGRVVPRFDMWNSVNTKELARVKKGEIGHEGDFLRTAEEDFASYYQPMIPWVNRLRRVVFPNGGRWEREDRGLYSRMKDILREARKGLTVLTDE</sequence>
<comment type="caution">
    <text evidence="6">The sequence shown here is derived from an EMBL/GenBank/DDBJ whole genome shotgun (WGS) entry which is preliminary data.</text>
</comment>
<dbReference type="PROSITE" id="PS00109">
    <property type="entry name" value="PROTEIN_KINASE_TYR"/>
    <property type="match status" value="1"/>
</dbReference>
<dbReference type="Pfam" id="PF17667">
    <property type="entry name" value="Pkinase_fungal"/>
    <property type="match status" value="1"/>
</dbReference>
<protein>
    <recommendedName>
        <fullName evidence="1">non-specific serine/threonine protein kinase</fullName>
        <ecNumber evidence="1">2.7.11.1</ecNumber>
    </recommendedName>
</protein>
<proteinExistence type="predicted"/>
<evidence type="ECO:0000256" key="3">
    <source>
        <dbReference type="ARBA" id="ARBA00048679"/>
    </source>
</evidence>
<keyword evidence="7" id="KW-1185">Reference proteome</keyword>
<feature type="domain" description="Fungal-type protein kinase" evidence="5">
    <location>
        <begin position="229"/>
        <end position="641"/>
    </location>
</feature>
<dbReference type="SUPFAM" id="SSF56112">
    <property type="entry name" value="Protein kinase-like (PK-like)"/>
    <property type="match status" value="1"/>
</dbReference>
<evidence type="ECO:0000256" key="4">
    <source>
        <dbReference type="SAM" id="MobiDB-lite"/>
    </source>
</evidence>
<accession>A0AA39WTZ2</accession>
<gene>
    <name evidence="6" type="ORF">B0T17DRAFT_295605</name>
</gene>
<feature type="compositionally biased region" description="Polar residues" evidence="4">
    <location>
        <begin position="503"/>
        <end position="517"/>
    </location>
</feature>
<dbReference type="AlphaFoldDB" id="A0AA39WTZ2"/>
<evidence type="ECO:0000256" key="1">
    <source>
        <dbReference type="ARBA" id="ARBA00012513"/>
    </source>
</evidence>
<dbReference type="PANTHER" id="PTHR38248:SF2">
    <property type="entry name" value="FUNK1 11"/>
    <property type="match status" value="1"/>
</dbReference>
<dbReference type="Gene3D" id="1.10.510.10">
    <property type="entry name" value="Transferase(Phosphotransferase) domain 1"/>
    <property type="match status" value="1"/>
</dbReference>
<dbReference type="EMBL" id="JAULSR010000004">
    <property type="protein sequence ID" value="KAK0621573.1"/>
    <property type="molecule type" value="Genomic_DNA"/>
</dbReference>
<comment type="catalytic activity">
    <reaction evidence="3">
        <text>L-seryl-[protein] + ATP = O-phospho-L-seryl-[protein] + ADP + H(+)</text>
        <dbReference type="Rhea" id="RHEA:17989"/>
        <dbReference type="Rhea" id="RHEA-COMP:9863"/>
        <dbReference type="Rhea" id="RHEA-COMP:11604"/>
        <dbReference type="ChEBI" id="CHEBI:15378"/>
        <dbReference type="ChEBI" id="CHEBI:29999"/>
        <dbReference type="ChEBI" id="CHEBI:30616"/>
        <dbReference type="ChEBI" id="CHEBI:83421"/>
        <dbReference type="ChEBI" id="CHEBI:456216"/>
        <dbReference type="EC" id="2.7.11.1"/>
    </reaction>
</comment>
<evidence type="ECO:0000313" key="7">
    <source>
        <dbReference type="Proteomes" id="UP001174934"/>
    </source>
</evidence>